<dbReference type="Pfam" id="PF23276">
    <property type="entry name" value="TPR_24"/>
    <property type="match status" value="1"/>
</dbReference>
<dbReference type="SUPFAM" id="SSF56219">
    <property type="entry name" value="DNase I-like"/>
    <property type="match status" value="1"/>
</dbReference>
<dbReference type="InterPro" id="IPR057027">
    <property type="entry name" value="TPR_mt"/>
</dbReference>
<dbReference type="Proteomes" id="UP000186817">
    <property type="component" value="Unassembled WGS sequence"/>
</dbReference>
<name>A0A1Q9EMX4_SYMMI</name>
<evidence type="ECO:0000313" key="6">
    <source>
        <dbReference type="EMBL" id="OLQ08782.1"/>
    </source>
</evidence>
<evidence type="ECO:0000256" key="3">
    <source>
        <dbReference type="SAM" id="MobiDB-lite"/>
    </source>
</evidence>
<reference evidence="6 7" key="1">
    <citation type="submission" date="2016-02" db="EMBL/GenBank/DDBJ databases">
        <title>Genome analysis of coral dinoflagellate symbionts highlights evolutionary adaptations to a symbiotic lifestyle.</title>
        <authorList>
            <person name="Aranda M."/>
            <person name="Li Y."/>
            <person name="Liew Y.J."/>
            <person name="Baumgarten S."/>
            <person name="Simakov O."/>
            <person name="Wilson M."/>
            <person name="Piel J."/>
            <person name="Ashoor H."/>
            <person name="Bougouffa S."/>
            <person name="Bajic V.B."/>
            <person name="Ryu T."/>
            <person name="Ravasi T."/>
            <person name="Bayer T."/>
            <person name="Micklem G."/>
            <person name="Kim H."/>
            <person name="Bhak J."/>
            <person name="Lajeunesse T.C."/>
            <person name="Voolstra C.R."/>
        </authorList>
    </citation>
    <scope>NUCLEOTIDE SEQUENCE [LARGE SCALE GENOMIC DNA]</scope>
    <source>
        <strain evidence="6 7">CCMP2467</strain>
    </source>
</reference>
<dbReference type="Pfam" id="PF00078">
    <property type="entry name" value="RVT_1"/>
    <property type="match status" value="1"/>
</dbReference>
<evidence type="ECO:0000256" key="2">
    <source>
        <dbReference type="SAM" id="Coils"/>
    </source>
</evidence>
<dbReference type="InterPro" id="IPR011990">
    <property type="entry name" value="TPR-like_helical_dom_sf"/>
</dbReference>
<dbReference type="InterPro" id="IPR036691">
    <property type="entry name" value="Endo/exonu/phosph_ase_sf"/>
</dbReference>
<feature type="region of interest" description="Disordered" evidence="3">
    <location>
        <begin position="517"/>
        <end position="548"/>
    </location>
</feature>
<feature type="domain" description="Pentatricopeptide repeat-containing protein-mitochondrial" evidence="5">
    <location>
        <begin position="139"/>
        <end position="224"/>
    </location>
</feature>
<accession>A0A1Q9EMX4</accession>
<sequence>MVHGQPGQEWEQSMELAARMSLLGVGLDGYSQGALLMACAKGLRWTLALRLLSSRELLGGSGGLVCCSAVLSACDRSLQWASAFGLLLAAGSEGLRPDGQALIPVLSVLGAKGLWRKAMALRTSCAVTMIRESEESTKAILQACAAAAQSAKANEVLNSLRRPSPTHFDLVVEAFGKAEDWEGAVALLSFMRKARLQTSASGLIAAIQASTAAAACEVLHELRDYFGAGMNVEKEDAGSEMVAAVELLQDRDHLDARSAGCWLRTCYRLAARQLRQLLQPRRGQSVAPSHRLRNSVLEQQHSLGRSGSERVLLELGLSSSPLWAGAALHVTRRALDGTAESLKATSQAAWLSSSGQVSKNLGAVAMHWQRFNGRAFVQQPLLVQLPVPVSHRRVASGQALDLTEIEREAESDQERIDEYQAETFARWEARTGPKAPKGCESINYEMYGSDNYLEYLRSNGRLTPRRKIFRRGGSMRWIFLCVIGGGSGLVAVVVDYAMDHGAGVPVPDGDLDLEEKDVDVVSPTRKRGGQSANKSEEPNPKKEKNLSDTVTLDVAKIRGLLVEQSRELLSAQQSQLNKAVQEMEAKVESRVCQVEEQVASLAGQNVALESKVTQLETALQELADTVKGGGSGGRVLPGVDEGRRRSTLVIGGWPRDSRRQTILKELNEAIRTLNLGGDIDQEAFCTGPRRSLALLPMTARPGEPDADKRARMFKVVSAFASNQVVSGAGTKLWCSFSKTPEERAVAAHASLIKRVVAEFDADIAQNSLDFEYKTGTAWGPDGMLCSAHLPVPPKHDHKGIDEVGEAPFKKWIDVGLLARLVSKPPKKVREMIEQCRAVENGFHFSLFGWNVGGCDISDLASAIQNATSRPLAPDAVLALQELPRAGVGWATEKQGSLQILSHRCDESWRGAGVAFKSEVWSVARRVASGRGVWVQLKHMKVGSLVWVGSVHLTPGATHSQSEQEMSEFLRGMPKGANPVVCQCDANAGIRWSVQDEHVMAVGLDGKANGVLDQLKCKHLQVISPTEEQFGVPTSRPRQVGRRGHIIDYMSVSGVAGASLYVHVDSHIVLGTDHELLEGSLVVRKGSSINRFSTKPRVWCGGVDRIESLDQRLLVDLARRCTKVVPGRGYRDPPDVKAAVQRARKKWEAERLARASQGAQKGDPHTVLHDHLASVYSGDGVRPNEGVYPGSTKGFDMQELRTALGQMKTGKSVGVDGTSAELLKALADLPGGAEHLLEFMTRTLVTHEVPPDWNVPLMVILAKVGAPTEAKHLRPISMGSAAGKLFSRMLLNRTLPFVSARTHSQCAGVGRQSSDFLYPVWRVLMLEREWHAGACLVKLDIAKAFDTVDREQLLRKLQSRMGDCSEMRCWRALLQDGEAVLQSPWGTSLLGMTRGIKQGAVESPALFAMVAEVCLAEAARRFQWQSLGELFPGMPHHDVLFMDDCILWHIMISGVKVEAVSEMEVVAFCWASVQMSPQGVGGCYGFAVGEWEANEDTGARMFHTRMKAFCLPFMFSMWLHVAWPCAPLCGGNVPAGRCEDRRVLKDLCPSTYMIMPKIDVFSGERWEAWEPQGEECMGPHQWPLGAFRDWEQCPVMFDRLELGYGTVGVDVDGDTVVMMQGYLRKDVGPRADGIPRRDFEELVADFRQLVDAGDGRRARRDLAHRVQCRQPARVRRFMQEVLGECFNDDMVLPLEARRYSVDVETWVDRLSDCCANMRLCRVCHPVGHRLEPTLPFHSE</sequence>
<gene>
    <name evidence="6" type="ORF">AK812_SmicGene7675</name>
</gene>
<dbReference type="PANTHER" id="PTHR19446">
    <property type="entry name" value="REVERSE TRANSCRIPTASES"/>
    <property type="match status" value="1"/>
</dbReference>
<keyword evidence="7" id="KW-1185">Reference proteome</keyword>
<evidence type="ECO:0000259" key="4">
    <source>
        <dbReference type="Pfam" id="PF00078"/>
    </source>
</evidence>
<protein>
    <submittedName>
        <fullName evidence="6">Putative 149 kDa protein</fullName>
    </submittedName>
</protein>
<organism evidence="6 7">
    <name type="scientific">Symbiodinium microadriaticum</name>
    <name type="common">Dinoflagellate</name>
    <name type="synonym">Zooxanthella microadriatica</name>
    <dbReference type="NCBI Taxonomy" id="2951"/>
    <lineage>
        <taxon>Eukaryota</taxon>
        <taxon>Sar</taxon>
        <taxon>Alveolata</taxon>
        <taxon>Dinophyceae</taxon>
        <taxon>Suessiales</taxon>
        <taxon>Symbiodiniaceae</taxon>
        <taxon>Symbiodinium</taxon>
    </lineage>
</organism>
<dbReference type="Gene3D" id="1.25.40.10">
    <property type="entry name" value="Tetratricopeptide repeat domain"/>
    <property type="match status" value="1"/>
</dbReference>
<evidence type="ECO:0000313" key="7">
    <source>
        <dbReference type="Proteomes" id="UP000186817"/>
    </source>
</evidence>
<keyword evidence="2" id="KW-0175">Coiled coil</keyword>
<evidence type="ECO:0000259" key="5">
    <source>
        <dbReference type="Pfam" id="PF23276"/>
    </source>
</evidence>
<dbReference type="EMBL" id="LSRX01000110">
    <property type="protein sequence ID" value="OLQ08782.1"/>
    <property type="molecule type" value="Genomic_DNA"/>
</dbReference>
<evidence type="ECO:0000256" key="1">
    <source>
        <dbReference type="ARBA" id="ARBA00022737"/>
    </source>
</evidence>
<proteinExistence type="predicted"/>
<dbReference type="OrthoDB" id="422314at2759"/>
<feature type="coiled-coil region" evidence="2">
    <location>
        <begin position="562"/>
        <end position="625"/>
    </location>
</feature>
<keyword evidence="1" id="KW-0677">Repeat</keyword>
<feature type="domain" description="Reverse transcriptase" evidence="4">
    <location>
        <begin position="1269"/>
        <end position="1447"/>
    </location>
</feature>
<comment type="caution">
    <text evidence="6">The sequence shown here is derived from an EMBL/GenBank/DDBJ whole genome shotgun (WGS) entry which is preliminary data.</text>
</comment>
<dbReference type="InterPro" id="IPR000477">
    <property type="entry name" value="RT_dom"/>
</dbReference>
<feature type="compositionally biased region" description="Basic and acidic residues" evidence="3">
    <location>
        <begin position="534"/>
        <end position="546"/>
    </location>
</feature>
<dbReference type="Gene3D" id="3.60.10.10">
    <property type="entry name" value="Endonuclease/exonuclease/phosphatase"/>
    <property type="match status" value="1"/>
</dbReference>